<evidence type="ECO:0000313" key="2">
    <source>
        <dbReference type="Proteomes" id="UP000548476"/>
    </source>
</evidence>
<protein>
    <recommendedName>
        <fullName evidence="3">Ribbon-helix-helix protein CopG domain-containing protein</fullName>
    </recommendedName>
</protein>
<dbReference type="Proteomes" id="UP000548476">
    <property type="component" value="Unassembled WGS sequence"/>
</dbReference>
<accession>A0A841FL50</accession>
<organism evidence="1 2">
    <name type="scientific">Phytomonospora endophytica</name>
    <dbReference type="NCBI Taxonomy" id="714109"/>
    <lineage>
        <taxon>Bacteria</taxon>
        <taxon>Bacillati</taxon>
        <taxon>Actinomycetota</taxon>
        <taxon>Actinomycetes</taxon>
        <taxon>Micromonosporales</taxon>
        <taxon>Micromonosporaceae</taxon>
        <taxon>Phytomonospora</taxon>
    </lineage>
</organism>
<name>A0A841FL50_9ACTN</name>
<keyword evidence="2" id="KW-1185">Reference proteome</keyword>
<comment type="caution">
    <text evidence="1">The sequence shown here is derived from an EMBL/GenBank/DDBJ whole genome shotgun (WGS) entry which is preliminary data.</text>
</comment>
<evidence type="ECO:0008006" key="3">
    <source>
        <dbReference type="Google" id="ProtNLM"/>
    </source>
</evidence>
<gene>
    <name evidence="1" type="ORF">HNR73_005941</name>
</gene>
<reference evidence="1 2" key="1">
    <citation type="submission" date="2020-08" db="EMBL/GenBank/DDBJ databases">
        <title>Genomic Encyclopedia of Type Strains, Phase IV (KMG-IV): sequencing the most valuable type-strain genomes for metagenomic binning, comparative biology and taxonomic classification.</title>
        <authorList>
            <person name="Goeker M."/>
        </authorList>
    </citation>
    <scope>NUCLEOTIDE SEQUENCE [LARGE SCALE GENOMIC DNA]</scope>
    <source>
        <strain evidence="1 2">YIM 65646</strain>
    </source>
</reference>
<dbReference type="RefSeq" id="WP_184790870.1">
    <property type="nucleotide sequence ID" value="NZ_BONT01000048.1"/>
</dbReference>
<dbReference type="EMBL" id="JACHGT010000015">
    <property type="protein sequence ID" value="MBB6038061.1"/>
    <property type="molecule type" value="Genomic_DNA"/>
</dbReference>
<dbReference type="AlphaFoldDB" id="A0A841FL50"/>
<sequence length="76" mass="8488">MTTAPVSLSLDVDLLARLRDQAKCAGVSLSAYVNGELARREQARTAMTYFRVSERIAHREQLDVDRLTEELVGDHA</sequence>
<proteinExistence type="predicted"/>
<evidence type="ECO:0000313" key="1">
    <source>
        <dbReference type="EMBL" id="MBB6038061.1"/>
    </source>
</evidence>